<feature type="domain" description="DUF6590" evidence="2">
    <location>
        <begin position="78"/>
        <end position="230"/>
    </location>
</feature>
<evidence type="ECO:0000256" key="1">
    <source>
        <dbReference type="SAM" id="MobiDB-lite"/>
    </source>
</evidence>
<dbReference type="Pfam" id="PF20233">
    <property type="entry name" value="DUF6590"/>
    <property type="match status" value="1"/>
</dbReference>
<dbReference type="GeneID" id="28843230"/>
<feature type="compositionally biased region" description="Basic and acidic residues" evidence="1">
    <location>
        <begin position="1"/>
        <end position="16"/>
    </location>
</feature>
<reference evidence="4" key="2">
    <citation type="journal article" date="2018" name="Nat. Commun.">
        <title>Extreme sensitivity to ultraviolet light in the fungal pathogen causing white-nose syndrome of bats.</title>
        <authorList>
            <person name="Palmer J.M."/>
            <person name="Drees K.P."/>
            <person name="Foster J.T."/>
            <person name="Lindner D.L."/>
        </authorList>
    </citation>
    <scope>NUCLEOTIDE SEQUENCE [LARGE SCALE GENOMIC DNA]</scope>
    <source>
        <strain evidence="4">UAMH 10579</strain>
    </source>
</reference>
<gene>
    <name evidence="3" type="ORF">VE01_09844</name>
</gene>
<protein>
    <recommendedName>
        <fullName evidence="2">DUF6590 domain-containing protein</fullName>
    </recommendedName>
</protein>
<accession>A0A1B8G9Z6</accession>
<feature type="compositionally biased region" description="Polar residues" evidence="1">
    <location>
        <begin position="23"/>
        <end position="60"/>
    </location>
</feature>
<dbReference type="InterPro" id="IPR046497">
    <property type="entry name" value="DUF6590"/>
</dbReference>
<dbReference type="RefSeq" id="XP_018126374.1">
    <property type="nucleotide sequence ID" value="XM_018279251.2"/>
</dbReference>
<dbReference type="AlphaFoldDB" id="A0A1B8G9Z6"/>
<keyword evidence="4" id="KW-1185">Reference proteome</keyword>
<organism evidence="3 4">
    <name type="scientific">Pseudogymnoascus verrucosus</name>
    <dbReference type="NCBI Taxonomy" id="342668"/>
    <lineage>
        <taxon>Eukaryota</taxon>
        <taxon>Fungi</taxon>
        <taxon>Dikarya</taxon>
        <taxon>Ascomycota</taxon>
        <taxon>Pezizomycotina</taxon>
        <taxon>Leotiomycetes</taxon>
        <taxon>Thelebolales</taxon>
        <taxon>Thelebolaceae</taxon>
        <taxon>Pseudogymnoascus</taxon>
    </lineage>
</organism>
<evidence type="ECO:0000259" key="2">
    <source>
        <dbReference type="Pfam" id="PF20233"/>
    </source>
</evidence>
<proteinExistence type="predicted"/>
<feature type="region of interest" description="Disordered" evidence="1">
    <location>
        <begin position="268"/>
        <end position="350"/>
    </location>
</feature>
<reference evidence="3 4" key="1">
    <citation type="submission" date="2016-03" db="EMBL/GenBank/DDBJ databases">
        <title>Comparative genomics of Pseudogymnoascus destructans, the fungus causing white-nose syndrome of bats.</title>
        <authorList>
            <person name="Palmer J.M."/>
            <person name="Drees K.P."/>
            <person name="Foster J.T."/>
            <person name="Lindner D.L."/>
        </authorList>
    </citation>
    <scope>NUCLEOTIDE SEQUENCE [LARGE SCALE GENOMIC DNA]</scope>
    <source>
        <strain evidence="3 4">UAMH 10579</strain>
    </source>
</reference>
<name>A0A1B8G9Z6_9PEZI</name>
<dbReference type="Proteomes" id="UP000091956">
    <property type="component" value="Unassembled WGS sequence"/>
</dbReference>
<feature type="compositionally biased region" description="Low complexity" evidence="1">
    <location>
        <begin position="294"/>
        <end position="307"/>
    </location>
</feature>
<sequence>MSGDNWRTDPSRDETPSRFVRGITSTNSRQSSLTGMTPTNWRQPPPTGMTQNPSTSTTANYGPGVSTIKFMGSRTKYEFIPGRIACIWTFTEDHNNLTRADVDRKKEDLLTPDIPGMKAMNVFVKTRKVIVIARFIDHCITLPVFTHKGFGLDSKPEMRGEYVSIRNKFDVNTTPETEHGCIYTTTTAAEAGRKSVSPRANVWFTYPEALSYRSRVEFLGNLDPPSLSKLCELYLMATKSSLSTTLAGLDPMMWSNAPYSLWSEKRQRPADETEFEKQTSLAKTTWPANQTYSTAGQGQTYAGAATQKRTSGPATGQTTGNATGFQPLKRAREPEPSDDVTTNPVKRVQR</sequence>
<evidence type="ECO:0000313" key="3">
    <source>
        <dbReference type="EMBL" id="OBT92641.1"/>
    </source>
</evidence>
<dbReference type="OrthoDB" id="3438983at2759"/>
<feature type="compositionally biased region" description="Polar residues" evidence="1">
    <location>
        <begin position="308"/>
        <end position="324"/>
    </location>
</feature>
<feature type="region of interest" description="Disordered" evidence="1">
    <location>
        <begin position="1"/>
        <end position="60"/>
    </location>
</feature>
<evidence type="ECO:0000313" key="4">
    <source>
        <dbReference type="Proteomes" id="UP000091956"/>
    </source>
</evidence>
<feature type="compositionally biased region" description="Polar residues" evidence="1">
    <location>
        <begin position="278"/>
        <end position="293"/>
    </location>
</feature>
<dbReference type="EMBL" id="KV460264">
    <property type="protein sequence ID" value="OBT92641.1"/>
    <property type="molecule type" value="Genomic_DNA"/>
</dbReference>
<feature type="compositionally biased region" description="Basic and acidic residues" evidence="1">
    <location>
        <begin position="268"/>
        <end position="277"/>
    </location>
</feature>